<feature type="compositionally biased region" description="Polar residues" evidence="3">
    <location>
        <begin position="915"/>
        <end position="925"/>
    </location>
</feature>
<organism evidence="4 5">
    <name type="scientific">Trichomonas vaginalis (strain ATCC PRA-98 / G3)</name>
    <dbReference type="NCBI Taxonomy" id="412133"/>
    <lineage>
        <taxon>Eukaryota</taxon>
        <taxon>Metamonada</taxon>
        <taxon>Parabasalia</taxon>
        <taxon>Trichomonadida</taxon>
        <taxon>Trichomonadidae</taxon>
        <taxon>Trichomonas</taxon>
    </lineage>
</organism>
<feature type="region of interest" description="Disordered" evidence="3">
    <location>
        <begin position="832"/>
        <end position="852"/>
    </location>
</feature>
<keyword evidence="1 2" id="KW-0175">Coiled coil</keyword>
<dbReference type="GO" id="GO:0005856">
    <property type="term" value="C:cytoskeleton"/>
    <property type="evidence" value="ECO:0000318"/>
    <property type="project" value="GO_Central"/>
</dbReference>
<dbReference type="OrthoDB" id="264785at2759"/>
<dbReference type="VEuPathDB" id="TrichDB:TVAG_406700"/>
<dbReference type="PANTHER" id="PTHR32083:SF0">
    <property type="entry name" value="CILIA AND FLAGELLA-ASSOCIATED PROTEIN 58"/>
    <property type="match status" value="1"/>
</dbReference>
<evidence type="ECO:0000256" key="1">
    <source>
        <dbReference type="ARBA" id="ARBA00023054"/>
    </source>
</evidence>
<feature type="coiled-coil region" evidence="2">
    <location>
        <begin position="740"/>
        <end position="832"/>
    </location>
</feature>
<feature type="compositionally biased region" description="Polar residues" evidence="3">
    <location>
        <begin position="832"/>
        <end position="843"/>
    </location>
</feature>
<feature type="coiled-coil region" evidence="2">
    <location>
        <begin position="669"/>
        <end position="696"/>
    </location>
</feature>
<dbReference type="STRING" id="5722.A2EXE4"/>
<feature type="compositionally biased region" description="Basic residues" evidence="3">
    <location>
        <begin position="934"/>
        <end position="949"/>
    </location>
</feature>
<dbReference type="AlphaFoldDB" id="A2EXE4"/>
<name>A2EXE4_TRIV3</name>
<feature type="coiled-coil region" evidence="2">
    <location>
        <begin position="106"/>
        <end position="168"/>
    </location>
</feature>
<keyword evidence="5" id="KW-1185">Reference proteome</keyword>
<protein>
    <submittedName>
        <fullName evidence="4">Uncharacterized protein</fullName>
    </submittedName>
</protein>
<evidence type="ECO:0000313" key="5">
    <source>
        <dbReference type="Proteomes" id="UP000001542"/>
    </source>
</evidence>
<feature type="region of interest" description="Disordered" evidence="3">
    <location>
        <begin position="903"/>
        <end position="956"/>
    </location>
</feature>
<dbReference type="Proteomes" id="UP000001542">
    <property type="component" value="Unassembled WGS sequence"/>
</dbReference>
<reference evidence="4" key="2">
    <citation type="journal article" date="2007" name="Science">
        <title>Draft genome sequence of the sexually transmitted pathogen Trichomonas vaginalis.</title>
        <authorList>
            <person name="Carlton J.M."/>
            <person name="Hirt R.P."/>
            <person name="Silva J.C."/>
            <person name="Delcher A.L."/>
            <person name="Schatz M."/>
            <person name="Zhao Q."/>
            <person name="Wortman J.R."/>
            <person name="Bidwell S.L."/>
            <person name="Alsmark U.C.M."/>
            <person name="Besteiro S."/>
            <person name="Sicheritz-Ponten T."/>
            <person name="Noel C.J."/>
            <person name="Dacks J.B."/>
            <person name="Foster P.G."/>
            <person name="Simillion C."/>
            <person name="Van de Peer Y."/>
            <person name="Miranda-Saavedra D."/>
            <person name="Barton G.J."/>
            <person name="Westrop G.D."/>
            <person name="Mueller S."/>
            <person name="Dessi D."/>
            <person name="Fiori P.L."/>
            <person name="Ren Q."/>
            <person name="Paulsen I."/>
            <person name="Zhang H."/>
            <person name="Bastida-Corcuera F.D."/>
            <person name="Simoes-Barbosa A."/>
            <person name="Brown M.T."/>
            <person name="Hayes R.D."/>
            <person name="Mukherjee M."/>
            <person name="Okumura C.Y."/>
            <person name="Schneider R."/>
            <person name="Smith A.J."/>
            <person name="Vanacova S."/>
            <person name="Villalvazo M."/>
            <person name="Haas B.J."/>
            <person name="Pertea M."/>
            <person name="Feldblyum T.V."/>
            <person name="Utterback T.R."/>
            <person name="Shu C.L."/>
            <person name="Osoegawa K."/>
            <person name="de Jong P.J."/>
            <person name="Hrdy I."/>
            <person name="Horvathova L."/>
            <person name="Zubacova Z."/>
            <person name="Dolezal P."/>
            <person name="Malik S.B."/>
            <person name="Logsdon J.M. Jr."/>
            <person name="Henze K."/>
            <person name="Gupta A."/>
            <person name="Wang C.C."/>
            <person name="Dunne R.L."/>
            <person name="Upcroft J.A."/>
            <person name="Upcroft P."/>
            <person name="White O."/>
            <person name="Salzberg S.L."/>
            <person name="Tang P."/>
            <person name="Chiu C.-H."/>
            <person name="Lee Y.-S."/>
            <person name="Embley T.M."/>
            <person name="Coombs G.H."/>
            <person name="Mottram J.C."/>
            <person name="Tachezy J."/>
            <person name="Fraser-Liggett C.M."/>
            <person name="Johnson P.J."/>
        </authorList>
    </citation>
    <scope>NUCLEOTIDE SEQUENCE [LARGE SCALE GENOMIC DNA]</scope>
    <source>
        <strain evidence="4">G3</strain>
    </source>
</reference>
<feature type="coiled-coil region" evidence="2">
    <location>
        <begin position="421"/>
        <end position="616"/>
    </location>
</feature>
<dbReference type="EMBL" id="DS113528">
    <property type="protein sequence ID" value="EAY02693.1"/>
    <property type="molecule type" value="Genomic_DNA"/>
</dbReference>
<accession>A2EXE4</accession>
<feature type="coiled-coil region" evidence="2">
    <location>
        <begin position="239"/>
        <end position="301"/>
    </location>
</feature>
<sequence length="956" mass="111705">MNVANSIADAEELVNFAELEQSFSRVVQDMVNDKSLEKFRIEYEKLHEALIASHEHNKILVAKCNELNDDILKNAKQITNIISLTQADQRTINTLRQEFEKAWVIVEESTNKEQQARRIINNLKEEVDNLSNLIAKSGNIHDDPEISMQDVEKEINEIKTEINTNRDLISQITDDISTSRTKFYEIKDEIKKIKPQIEIDEQDIQDTLRNIESIHGESVEVHNKVGDIQIEITKSNLSSNEINDQYNSKKEDLKELNRRLENVKNSMAIYIDERASIDAVVNQLKINLHEAQTQTKYYERQFNDKNAKYNDIVENSKDLPQKIVELDSEAKDLILDQAEIKKYKEKLTEAKLDYRMCLAKNRDMTLDAKREINGEILDARRYRLKADTVEKQTREIEKSIANEVSESQHQVLQQDSAKKDINNQKLTINELLKIIEQIREEIRSSIDESRESNNNLQQQEAKIEATKKKIDEANIKLNEIQLNIKKVSQSRDIMRNERDFVGQKLKIERSQTDGIKKSYETSKRQTESLKDEIMTLDEQGVREHLELLHFENELEELEKVNEKTRNDTFLKHSEAKVMEKNVLNHRHILQEAEVDIESMKRNISNVQQSISLIQNTIAEKLVEKRNQNSSIIAMNNILNQNVHSFDSLVAKILESKEILSRELERQNLLKRKVEIMKALKSEVTRLEKELVTAESYEAAIVEELQTPITIPKWIFLDATNPELASLMRMKLTLLNEIADKMDLQAKLKIKRQQLDDKLEKETKKIVKIRGTVFEEEYSLLQNELKRKNRELSIMQKRFEKTSVDVNERFEEIESARSELRQERNEYQVLKQRTMSARQSISNNGKEERMSKGKFKFNERVKGRDLMYVGGGFAYGRTQNVPLIQPQAKKEKFLPTINLQDKDDLRRKRASKCSEPISNRNSTTEEFNVRPPSGRTKKSKNPRSSRRRMKKPDDETY</sequence>
<evidence type="ECO:0000256" key="2">
    <source>
        <dbReference type="SAM" id="Coils"/>
    </source>
</evidence>
<dbReference type="RefSeq" id="XP_001314916.1">
    <property type="nucleotide sequence ID" value="XM_001314881.1"/>
</dbReference>
<dbReference type="PANTHER" id="PTHR32083">
    <property type="entry name" value="CILIA AND FLAGELLA-ASSOCIATED PROTEIN 58-RELATED"/>
    <property type="match status" value="1"/>
</dbReference>
<proteinExistence type="predicted"/>
<gene>
    <name evidence="4" type="ORF">TVAG_406700</name>
</gene>
<evidence type="ECO:0000256" key="3">
    <source>
        <dbReference type="SAM" id="MobiDB-lite"/>
    </source>
</evidence>
<dbReference type="KEGG" id="tva:4760533"/>
<dbReference type="SMR" id="A2EXE4"/>
<evidence type="ECO:0000313" key="4">
    <source>
        <dbReference type="EMBL" id="EAY02693.1"/>
    </source>
</evidence>
<dbReference type="VEuPathDB" id="TrichDB:TVAGG3_0676940"/>
<dbReference type="InParanoid" id="A2EXE4"/>
<reference evidence="4" key="1">
    <citation type="submission" date="2006-10" db="EMBL/GenBank/DDBJ databases">
        <authorList>
            <person name="Amadeo P."/>
            <person name="Zhao Q."/>
            <person name="Wortman J."/>
            <person name="Fraser-Liggett C."/>
            <person name="Carlton J."/>
        </authorList>
    </citation>
    <scope>NUCLEOTIDE SEQUENCE</scope>
    <source>
        <strain evidence="4">G3</strain>
    </source>
</reference>